<dbReference type="SUPFAM" id="SSF53850">
    <property type="entry name" value="Periplasmic binding protein-like II"/>
    <property type="match status" value="1"/>
</dbReference>
<evidence type="ECO:0000256" key="1">
    <source>
        <dbReference type="ARBA" id="ARBA00008520"/>
    </source>
</evidence>
<dbReference type="Pfam" id="PF13416">
    <property type="entry name" value="SBP_bac_8"/>
    <property type="match status" value="1"/>
</dbReference>
<evidence type="ECO:0000256" key="2">
    <source>
        <dbReference type="ARBA" id="ARBA00022448"/>
    </source>
</evidence>
<dbReference type="PROSITE" id="PS51257">
    <property type="entry name" value="PROKAR_LIPOPROTEIN"/>
    <property type="match status" value="1"/>
</dbReference>
<gene>
    <name evidence="5" type="ORF">JOE66_000837</name>
</gene>
<proteinExistence type="inferred from homology"/>
<keyword evidence="2" id="KW-0813">Transport</keyword>
<organism evidence="5 6">
    <name type="scientific">Subtercola frigoramans</name>
    <dbReference type="NCBI Taxonomy" id="120298"/>
    <lineage>
        <taxon>Bacteria</taxon>
        <taxon>Bacillati</taxon>
        <taxon>Actinomycetota</taxon>
        <taxon>Actinomycetes</taxon>
        <taxon>Micrococcales</taxon>
        <taxon>Microbacteriaceae</taxon>
        <taxon>Subtercola</taxon>
    </lineage>
</organism>
<dbReference type="Gene3D" id="3.40.190.10">
    <property type="entry name" value="Periplasmic binding protein-like II"/>
    <property type="match status" value="2"/>
</dbReference>
<reference evidence="5 6" key="1">
    <citation type="submission" date="2021-01" db="EMBL/GenBank/DDBJ databases">
        <title>Sequencing the genomes of 1000 actinobacteria strains.</title>
        <authorList>
            <person name="Klenk H.-P."/>
        </authorList>
    </citation>
    <scope>NUCLEOTIDE SEQUENCE [LARGE SCALE GENOMIC DNA]</scope>
    <source>
        <strain evidence="5 6">DSM 13057</strain>
    </source>
</reference>
<dbReference type="Proteomes" id="UP000776164">
    <property type="component" value="Unassembled WGS sequence"/>
</dbReference>
<keyword evidence="5" id="KW-0762">Sugar transport</keyword>
<comment type="caution">
    <text evidence="5">The sequence shown here is derived from an EMBL/GenBank/DDBJ whole genome shotgun (WGS) entry which is preliminary data.</text>
</comment>
<dbReference type="RefSeq" id="WP_205107017.1">
    <property type="nucleotide sequence ID" value="NZ_BAAAHT010000012.1"/>
</dbReference>
<protein>
    <submittedName>
        <fullName evidence="5">Multiple sugar transport system substrate-binding protein</fullName>
    </submittedName>
</protein>
<evidence type="ECO:0000313" key="5">
    <source>
        <dbReference type="EMBL" id="MBM7471203.1"/>
    </source>
</evidence>
<dbReference type="InterPro" id="IPR006059">
    <property type="entry name" value="SBP"/>
</dbReference>
<evidence type="ECO:0000313" key="6">
    <source>
        <dbReference type="Proteomes" id="UP000776164"/>
    </source>
</evidence>
<evidence type="ECO:0000256" key="3">
    <source>
        <dbReference type="ARBA" id="ARBA00022729"/>
    </source>
</evidence>
<name>A0ABS2L286_9MICO</name>
<dbReference type="CDD" id="cd13585">
    <property type="entry name" value="PBP2_TMBP_like"/>
    <property type="match status" value="1"/>
</dbReference>
<dbReference type="EMBL" id="JAFBBU010000001">
    <property type="protein sequence ID" value="MBM7471203.1"/>
    <property type="molecule type" value="Genomic_DNA"/>
</dbReference>
<dbReference type="PANTHER" id="PTHR30061:SF50">
    <property type="entry name" value="MALTOSE_MALTODEXTRIN-BINDING PERIPLASMIC PROTEIN"/>
    <property type="match status" value="1"/>
</dbReference>
<feature type="chain" id="PRO_5045088220" evidence="4">
    <location>
        <begin position="28"/>
        <end position="401"/>
    </location>
</feature>
<dbReference type="PANTHER" id="PTHR30061">
    <property type="entry name" value="MALTOSE-BINDING PERIPLASMIC PROTEIN"/>
    <property type="match status" value="1"/>
</dbReference>
<keyword evidence="6" id="KW-1185">Reference proteome</keyword>
<keyword evidence="3 4" id="KW-0732">Signal</keyword>
<evidence type="ECO:0000256" key="4">
    <source>
        <dbReference type="SAM" id="SignalP"/>
    </source>
</evidence>
<sequence length="401" mass="41472">MWKSRIAVAAITTVVVGVALVGCSSSAGSSSTSLTVEDYYSAPQSSVMDGIYQACGAQNGVTVTSTHVPAAGLIAKVLQQSSSKTLPDVLMLDNPEVQQIAASGALSPLADYGITGEGFAPGVVSAGTYNGKLYGLAPGVNSIALFYNTDLFTAAGLTPPTTWDELKADATKLTSGDQYGFAFSGINTFEGTWQFLPFMWTNGGDEKDIATPQTAQALQLLVDMVDNGSASKSVVNWSQNDVLDQFTAGKTAMMVNGPWQFPALAKFTNLHWASVPIPGKLATDKPVAPLGGETFNVPNTGNKDTMATAGKIVACINSDENQATIAKSAGLIPSTLTVATKAVAENPLLASFATTVATARARTGELGADWPAAATRIYTAEQLALTGKATPTDALAQAQNQ</sequence>
<accession>A0ABS2L286</accession>
<comment type="similarity">
    <text evidence="1">Belongs to the bacterial solute-binding protein 1 family.</text>
</comment>
<feature type="signal peptide" evidence="4">
    <location>
        <begin position="1"/>
        <end position="27"/>
    </location>
</feature>